<evidence type="ECO:0000313" key="1">
    <source>
        <dbReference type="EMBL" id="ARU13855.1"/>
    </source>
</evidence>
<protein>
    <submittedName>
        <fullName evidence="1">Tail component</fullName>
    </submittedName>
</protein>
<reference evidence="1 2" key="1">
    <citation type="journal article" date="2017" name="Front. Microbiol.">
        <title>Global Survey and Genome Exploration of Bacteriophages Infecting the Lactic Acid Bacterium Streptococcus thermophilus.</title>
        <authorList>
            <person name="McDonnell B."/>
            <person name="Mahony J."/>
            <person name="Hanemaaijer L."/>
            <person name="Neve H."/>
            <person name="Noben J.-P."/>
            <person name="Lugli G.A."/>
            <person name="Ventura M."/>
            <person name="Kouwen T.R."/>
            <person name="van Sinderen D."/>
        </authorList>
    </citation>
    <scope>NUCLEOTIDE SEQUENCE [LARGE SCALE GENOMIC DNA]</scope>
</reference>
<dbReference type="EMBL" id="KY705270">
    <property type="protein sequence ID" value="ARU13855.1"/>
    <property type="molecule type" value="Genomic_DNA"/>
</dbReference>
<accession>A0A286QQY0</accession>
<gene>
    <name evidence="1" type="ORF">P7573_11</name>
</gene>
<name>A0A286QQY0_9CAUD</name>
<keyword evidence="2" id="KW-1185">Reference proteome</keyword>
<organism evidence="1 2">
    <name type="scientific">Streptococcus phage P7573</name>
    <dbReference type="NCBI Taxonomy" id="1971429"/>
    <lineage>
        <taxon>Viruses</taxon>
        <taxon>Duplodnaviria</taxon>
        <taxon>Heunggongvirae</taxon>
        <taxon>Uroviricota</taxon>
        <taxon>Caudoviricetes</taxon>
        <taxon>Aliceevansviridae</taxon>
        <taxon>Moineauvirus</taxon>
        <taxon>Moineauvirus P7573</taxon>
    </lineage>
</organism>
<proteinExistence type="predicted"/>
<sequence length="140" mass="15708">MTGLDEALEGWLKTVSSIGNLTPSEQSKITNAGAKVFKKELEKVTREKHYSKKKDLKYGHMADGLAVQSTNVDGRKNGAATVGWVNRYHAQNARRLNDGTKKYRADHFVTNVQNDSAVRDKVLLAEKEEYEKLIRKKGGM</sequence>
<dbReference type="Proteomes" id="UP000224691">
    <property type="component" value="Segment"/>
</dbReference>
<evidence type="ECO:0000313" key="2">
    <source>
        <dbReference type="Proteomes" id="UP000224691"/>
    </source>
</evidence>